<keyword evidence="4" id="KW-1185">Reference proteome</keyword>
<proteinExistence type="inferred from homology"/>
<name>A0A914UWA3_9BILA</name>
<evidence type="ECO:0000313" key="5">
    <source>
        <dbReference type="WBParaSite" id="PSAMB.scaffold12969size2495.g35196.t1"/>
    </source>
</evidence>
<dbReference type="FunFam" id="3.30.30.30:FF:000001">
    <property type="entry name" value="heat shock 70 kDa protein-like"/>
    <property type="match status" value="1"/>
</dbReference>
<accession>A0A914UWA3</accession>
<dbReference type="Gene3D" id="3.30.420.40">
    <property type="match status" value="1"/>
</dbReference>
<dbReference type="PROSITE" id="PS00297">
    <property type="entry name" value="HSP70_1"/>
    <property type="match status" value="1"/>
</dbReference>
<keyword evidence="2" id="KW-0547">Nucleotide-binding</keyword>
<reference evidence="5" key="1">
    <citation type="submission" date="2022-11" db="UniProtKB">
        <authorList>
            <consortium name="WormBaseParasite"/>
        </authorList>
    </citation>
    <scope>IDENTIFICATION</scope>
</reference>
<dbReference type="GO" id="GO:0005524">
    <property type="term" value="F:ATP binding"/>
    <property type="evidence" value="ECO:0007669"/>
    <property type="project" value="UniProtKB-KW"/>
</dbReference>
<dbReference type="InterPro" id="IPR018181">
    <property type="entry name" value="Heat_shock_70_CS"/>
</dbReference>
<dbReference type="GO" id="GO:0006950">
    <property type="term" value="P:response to stress"/>
    <property type="evidence" value="ECO:0007669"/>
    <property type="project" value="UniProtKB-ARBA"/>
</dbReference>
<dbReference type="Pfam" id="PF00012">
    <property type="entry name" value="HSP70"/>
    <property type="match status" value="1"/>
</dbReference>
<dbReference type="SUPFAM" id="SSF53067">
    <property type="entry name" value="Actin-like ATPase domain"/>
    <property type="match status" value="1"/>
</dbReference>
<organism evidence="4 5">
    <name type="scientific">Plectus sambesii</name>
    <dbReference type="NCBI Taxonomy" id="2011161"/>
    <lineage>
        <taxon>Eukaryota</taxon>
        <taxon>Metazoa</taxon>
        <taxon>Ecdysozoa</taxon>
        <taxon>Nematoda</taxon>
        <taxon>Chromadorea</taxon>
        <taxon>Plectida</taxon>
        <taxon>Plectina</taxon>
        <taxon>Plectoidea</taxon>
        <taxon>Plectidae</taxon>
        <taxon>Plectus</taxon>
    </lineage>
</organism>
<evidence type="ECO:0000313" key="4">
    <source>
        <dbReference type="Proteomes" id="UP000887566"/>
    </source>
</evidence>
<evidence type="ECO:0000256" key="1">
    <source>
        <dbReference type="ARBA" id="ARBA00007381"/>
    </source>
</evidence>
<evidence type="ECO:0000256" key="2">
    <source>
        <dbReference type="ARBA" id="ARBA00022741"/>
    </source>
</evidence>
<evidence type="ECO:0000256" key="3">
    <source>
        <dbReference type="ARBA" id="ARBA00022840"/>
    </source>
</evidence>
<keyword evidence="3" id="KW-0067">ATP-binding</keyword>
<sequence>MAPLTVGIDLGTTYSVVAAYRNAKIQILPNSQSSRKSTTASCVSYGEKELLVGEPAKKKLVSNHGNVVYDMKRLIGRSYCDPTVEKSKKFWNFKLEPNDDENPVVRVEYLGNQLTVRPEDVSAAVLEKMIEVAEKALGKKPTKAVITVPAYFNQAQKQATLDAAKKAGLEVPELITEPAAAAYAFTFDKNRLSGNYDLLVYDFGG</sequence>
<dbReference type="InterPro" id="IPR013126">
    <property type="entry name" value="Hsp_70_fam"/>
</dbReference>
<comment type="similarity">
    <text evidence="1">Belongs to the heat shock protein 70 family.</text>
</comment>
<dbReference type="WBParaSite" id="PSAMB.scaffold12969size2495.g35196.t1">
    <property type="protein sequence ID" value="PSAMB.scaffold12969size2495.g35196.t1"/>
    <property type="gene ID" value="PSAMB.scaffold12969size2495.g35196"/>
</dbReference>
<dbReference type="GO" id="GO:0140662">
    <property type="term" value="F:ATP-dependent protein folding chaperone"/>
    <property type="evidence" value="ECO:0007669"/>
    <property type="project" value="InterPro"/>
</dbReference>
<dbReference type="PANTHER" id="PTHR19375">
    <property type="entry name" value="HEAT SHOCK PROTEIN 70KDA"/>
    <property type="match status" value="1"/>
</dbReference>
<dbReference type="InterPro" id="IPR043129">
    <property type="entry name" value="ATPase_NBD"/>
</dbReference>
<dbReference type="AlphaFoldDB" id="A0A914UWA3"/>
<dbReference type="PRINTS" id="PR00301">
    <property type="entry name" value="HEATSHOCK70"/>
</dbReference>
<dbReference type="Proteomes" id="UP000887566">
    <property type="component" value="Unplaced"/>
</dbReference>
<protein>
    <submittedName>
        <fullName evidence="5">Uncharacterized protein</fullName>
    </submittedName>
</protein>